<evidence type="ECO:0000313" key="3">
    <source>
        <dbReference type="Proteomes" id="UP001177023"/>
    </source>
</evidence>
<gene>
    <name evidence="2" type="ORF">MSPICULIGERA_LOCUS2089</name>
</gene>
<proteinExistence type="predicted"/>
<dbReference type="Gene3D" id="3.40.1090.10">
    <property type="entry name" value="Cytosolic phospholipase A2 catalytic domain"/>
    <property type="match status" value="1"/>
</dbReference>
<evidence type="ECO:0000313" key="2">
    <source>
        <dbReference type="EMBL" id="CAJ0562333.1"/>
    </source>
</evidence>
<sequence>MRVEFRKLVNSGSLSAFFGKKFASWRRLRANKMALSTSSPNGPPRFRFRKKPPPIEDILKNDDVGSLLERYCRGPSLNPTGGTILHKAVQKNALRCVRLICTMEAGEKPWDTVDGHGRTPIEKATEQILEDLRTIAYDGKGDIDDSRPIGWHRQAVQPLLQQQTRRIFDPRIKRPSLRAEILRNSLSGELGGVQLGDLPCNFICTAVDGAVIPPRLHIFRNYHSEAHPDEDGSRMRVIEALLASTAAPLLLPMSPSGLSDGGVLAKNPSLALLTEYHTHRLQ</sequence>
<protein>
    <submittedName>
        <fullName evidence="2">Uncharacterized protein</fullName>
    </submittedName>
</protein>
<comment type="caution">
    <text evidence="2">The sequence shown here is derived from an EMBL/GenBank/DDBJ whole genome shotgun (WGS) entry which is preliminary data.</text>
</comment>
<keyword evidence="1" id="KW-0378">Hydrolase</keyword>
<dbReference type="InterPro" id="IPR016035">
    <property type="entry name" value="Acyl_Trfase/lysoPLipase"/>
</dbReference>
<dbReference type="PANTHER" id="PTHR24139:SF34">
    <property type="entry name" value="85_88 KDA CALCIUM-INDEPENDENT PHOSPHOLIPASE A2"/>
    <property type="match status" value="1"/>
</dbReference>
<dbReference type="AlphaFoldDB" id="A0AA36C6Q2"/>
<keyword evidence="3" id="KW-1185">Reference proteome</keyword>
<organism evidence="2 3">
    <name type="scientific">Mesorhabditis spiculigera</name>
    <dbReference type="NCBI Taxonomy" id="96644"/>
    <lineage>
        <taxon>Eukaryota</taxon>
        <taxon>Metazoa</taxon>
        <taxon>Ecdysozoa</taxon>
        <taxon>Nematoda</taxon>
        <taxon>Chromadorea</taxon>
        <taxon>Rhabditida</taxon>
        <taxon>Rhabditina</taxon>
        <taxon>Rhabditomorpha</taxon>
        <taxon>Rhabditoidea</taxon>
        <taxon>Rhabditidae</taxon>
        <taxon>Mesorhabditinae</taxon>
        <taxon>Mesorhabditis</taxon>
    </lineage>
</organism>
<dbReference type="SUPFAM" id="SSF52151">
    <property type="entry name" value="FabD/lysophospholipase-like"/>
    <property type="match status" value="1"/>
</dbReference>
<dbReference type="PANTHER" id="PTHR24139">
    <property type="entry name" value="CALCIUM-INDEPENDENT PHOSPHOLIPASE A2"/>
    <property type="match status" value="1"/>
</dbReference>
<dbReference type="GO" id="GO:2000304">
    <property type="term" value="P:positive regulation of ceramide biosynthetic process"/>
    <property type="evidence" value="ECO:0007669"/>
    <property type="project" value="TreeGrafter"/>
</dbReference>
<dbReference type="GO" id="GO:0005739">
    <property type="term" value="C:mitochondrion"/>
    <property type="evidence" value="ECO:0007669"/>
    <property type="project" value="TreeGrafter"/>
</dbReference>
<dbReference type="EMBL" id="CATQJA010000644">
    <property type="protein sequence ID" value="CAJ0562333.1"/>
    <property type="molecule type" value="Genomic_DNA"/>
</dbReference>
<feature type="non-terminal residue" evidence="2">
    <location>
        <position position="1"/>
    </location>
</feature>
<dbReference type="Proteomes" id="UP001177023">
    <property type="component" value="Unassembled WGS sequence"/>
</dbReference>
<dbReference type="GO" id="GO:0052816">
    <property type="term" value="F:long-chain fatty acyl-CoA hydrolase activity"/>
    <property type="evidence" value="ECO:0007669"/>
    <property type="project" value="TreeGrafter"/>
</dbReference>
<reference evidence="2" key="1">
    <citation type="submission" date="2023-06" db="EMBL/GenBank/DDBJ databases">
        <authorList>
            <person name="Delattre M."/>
        </authorList>
    </citation>
    <scope>NUCLEOTIDE SEQUENCE</scope>
    <source>
        <strain evidence="2">AF72</strain>
    </source>
</reference>
<dbReference type="InterPro" id="IPR047148">
    <property type="entry name" value="PLPL9"/>
</dbReference>
<name>A0AA36C6Q2_9BILA</name>
<dbReference type="GO" id="GO:0047499">
    <property type="term" value="F:calcium-independent phospholipase A2 activity"/>
    <property type="evidence" value="ECO:0007669"/>
    <property type="project" value="InterPro"/>
</dbReference>
<accession>A0AA36C6Q2</accession>
<evidence type="ECO:0000256" key="1">
    <source>
        <dbReference type="ARBA" id="ARBA00022801"/>
    </source>
</evidence>